<feature type="transmembrane region" description="Helical" evidence="1">
    <location>
        <begin position="179"/>
        <end position="202"/>
    </location>
</feature>
<dbReference type="InParanoid" id="A0A3G9JV86"/>
<gene>
    <name evidence="2" type="ORF">SG0102_17380</name>
</gene>
<dbReference type="KEGG" id="ebm:SG0102_17380"/>
<dbReference type="OrthoDB" id="1706490at2"/>
<feature type="transmembrane region" description="Helical" evidence="1">
    <location>
        <begin position="222"/>
        <end position="242"/>
    </location>
</feature>
<protein>
    <submittedName>
        <fullName evidence="2">Uncharacterized protein</fullName>
    </submittedName>
</protein>
<keyword evidence="1" id="KW-0812">Transmembrane</keyword>
<sequence>MAIAKYYIKRYGMIALIMNILTLLFLFLFQNFSAVYMLAALWVGLNAVVTSLFMQNDLHARDRLTLLSSLPVSRVSYFLQTYLVGLLFALLPPVICILGHLSPHLLMTALECYVLATLAGVITGNNIVHLLVTLLLILLPFLLTNMVAIMLKVAYYGLSFDAASLYYGVIFYLVDPSEIPSYAYMTDCFMVIISFALALLAFVKAKREHSEEAIVFPHLKIFLVYFTSFLMTYYFVVMSLSFRETSSQGLPVTLYMVDSLTAGVIIFLIMRMIASSSIHIFNKQTLKSFLCYGLIYVLLSSVTFYDTFGISRKVPALEDVDYVTLSSPLFVSKVTFKKKDNIKHILAMQKNAITHRIGEGDNTLDYTYHLKNGKTIKRSYNWNTRVHDDDRDYKAVLGSKEMHQRHQLNTKALAKQSAMVVITTRAGRVNYDSQDSLAILQAYNKDLAHLSYEALVNRDDGDYFEVLVSNHETYYLSITKDYRHTIAVLKKDHQKYKKIKTLWK</sequence>
<dbReference type="RefSeq" id="WP_125119621.1">
    <property type="nucleotide sequence ID" value="NZ_AP019309.1"/>
</dbReference>
<feature type="transmembrane region" description="Helical" evidence="1">
    <location>
        <begin position="12"/>
        <end position="29"/>
    </location>
</feature>
<reference evidence="2 3" key="1">
    <citation type="submission" date="2018-11" db="EMBL/GenBank/DDBJ databases">
        <title>Novel Erysipelotrichaceae bacterium isolated from small intestine of a swine.</title>
        <authorList>
            <person name="Kim J.S."/>
            <person name="Choe H."/>
            <person name="Lee Y.R."/>
            <person name="Kim K.M."/>
            <person name="Park D.S."/>
        </authorList>
    </citation>
    <scope>NUCLEOTIDE SEQUENCE [LARGE SCALE GENOMIC DNA]</scope>
    <source>
        <strain evidence="2 3">SG0102</strain>
    </source>
</reference>
<dbReference type="Proteomes" id="UP000268059">
    <property type="component" value="Chromosome"/>
</dbReference>
<dbReference type="AlphaFoldDB" id="A0A3G9JV86"/>
<keyword evidence="1" id="KW-0472">Membrane</keyword>
<feature type="transmembrane region" description="Helical" evidence="1">
    <location>
        <begin position="254"/>
        <end position="274"/>
    </location>
</feature>
<feature type="transmembrane region" description="Helical" evidence="1">
    <location>
        <begin position="35"/>
        <end position="54"/>
    </location>
</feature>
<feature type="transmembrane region" description="Helical" evidence="1">
    <location>
        <begin position="286"/>
        <end position="305"/>
    </location>
</feature>
<evidence type="ECO:0000256" key="1">
    <source>
        <dbReference type="SAM" id="Phobius"/>
    </source>
</evidence>
<evidence type="ECO:0000313" key="3">
    <source>
        <dbReference type="Proteomes" id="UP000268059"/>
    </source>
</evidence>
<evidence type="ECO:0000313" key="2">
    <source>
        <dbReference type="EMBL" id="BBH26804.1"/>
    </source>
</evidence>
<proteinExistence type="predicted"/>
<feature type="transmembrane region" description="Helical" evidence="1">
    <location>
        <begin position="113"/>
        <end position="141"/>
    </location>
</feature>
<name>A0A3G9JV86_9FIRM</name>
<feature type="transmembrane region" description="Helical" evidence="1">
    <location>
        <begin position="153"/>
        <end position="173"/>
    </location>
</feature>
<organism evidence="2 3">
    <name type="scientific">Intestinibaculum porci</name>
    <dbReference type="NCBI Taxonomy" id="2487118"/>
    <lineage>
        <taxon>Bacteria</taxon>
        <taxon>Bacillati</taxon>
        <taxon>Bacillota</taxon>
        <taxon>Erysipelotrichia</taxon>
        <taxon>Erysipelotrichales</taxon>
        <taxon>Erysipelotrichaceae</taxon>
        <taxon>Intestinibaculum</taxon>
    </lineage>
</organism>
<accession>A0A3G9JV86</accession>
<keyword evidence="3" id="KW-1185">Reference proteome</keyword>
<dbReference type="EMBL" id="AP019309">
    <property type="protein sequence ID" value="BBH26804.1"/>
    <property type="molecule type" value="Genomic_DNA"/>
</dbReference>
<keyword evidence="1" id="KW-1133">Transmembrane helix</keyword>
<feature type="transmembrane region" description="Helical" evidence="1">
    <location>
        <begin position="75"/>
        <end position="101"/>
    </location>
</feature>